<feature type="transmembrane region" description="Helical" evidence="1">
    <location>
        <begin position="53"/>
        <end position="72"/>
    </location>
</feature>
<keyword evidence="1" id="KW-0812">Transmembrane</keyword>
<evidence type="ECO:0000313" key="2">
    <source>
        <dbReference type="EMBL" id="MDN5201470.1"/>
    </source>
</evidence>
<name>A0ABT8KL74_9BACT</name>
<sequence>MKEQKINHLAVWISIIVVQFIPPFWYDKLFFGIRWMELNKVVEEDFADQSPFVMVWPIVAAIALAYLLAWLFKELKVDSAFKGLKLAFIFWFVFLFLEVGTQNAFTLRPFQLTLIDELVVLIKYEIMALMLALWRKYKTVEA</sequence>
<dbReference type="Proteomes" id="UP001172082">
    <property type="component" value="Unassembled WGS sequence"/>
</dbReference>
<feature type="transmembrane region" description="Helical" evidence="1">
    <location>
        <begin position="9"/>
        <end position="26"/>
    </location>
</feature>
<comment type="caution">
    <text evidence="2">The sequence shown here is derived from an EMBL/GenBank/DDBJ whole genome shotgun (WGS) entry which is preliminary data.</text>
</comment>
<dbReference type="Pfam" id="PF08570">
    <property type="entry name" value="DUF1761"/>
    <property type="match status" value="1"/>
</dbReference>
<accession>A0ABT8KL74</accession>
<dbReference type="RefSeq" id="WP_346751500.1">
    <property type="nucleotide sequence ID" value="NZ_JAUJEA010000003.1"/>
</dbReference>
<evidence type="ECO:0000313" key="3">
    <source>
        <dbReference type="Proteomes" id="UP001172082"/>
    </source>
</evidence>
<feature type="transmembrane region" description="Helical" evidence="1">
    <location>
        <begin position="111"/>
        <end position="134"/>
    </location>
</feature>
<feature type="transmembrane region" description="Helical" evidence="1">
    <location>
        <begin position="84"/>
        <end position="105"/>
    </location>
</feature>
<keyword evidence="3" id="KW-1185">Reference proteome</keyword>
<evidence type="ECO:0000256" key="1">
    <source>
        <dbReference type="SAM" id="Phobius"/>
    </source>
</evidence>
<keyword evidence="1" id="KW-1133">Transmembrane helix</keyword>
<proteinExistence type="predicted"/>
<dbReference type="InterPro" id="IPR013879">
    <property type="entry name" value="DUF1761"/>
</dbReference>
<dbReference type="EMBL" id="JAUJEA010000003">
    <property type="protein sequence ID" value="MDN5201470.1"/>
    <property type="molecule type" value="Genomic_DNA"/>
</dbReference>
<organism evidence="2 3">
    <name type="scientific">Splendidivirga corallicola</name>
    <dbReference type="NCBI Taxonomy" id="3051826"/>
    <lineage>
        <taxon>Bacteria</taxon>
        <taxon>Pseudomonadati</taxon>
        <taxon>Bacteroidota</taxon>
        <taxon>Cytophagia</taxon>
        <taxon>Cytophagales</taxon>
        <taxon>Splendidivirgaceae</taxon>
        <taxon>Splendidivirga</taxon>
    </lineage>
</organism>
<gene>
    <name evidence="2" type="ORF">QQ008_08860</name>
</gene>
<reference evidence="2" key="1">
    <citation type="submission" date="2023-06" db="EMBL/GenBank/DDBJ databases">
        <title>Genomic of Parafulvivirga corallium.</title>
        <authorList>
            <person name="Wang G."/>
        </authorList>
    </citation>
    <scope>NUCLEOTIDE SEQUENCE</scope>
    <source>
        <strain evidence="2">BMA10</strain>
    </source>
</reference>
<keyword evidence="1" id="KW-0472">Membrane</keyword>
<protein>
    <submittedName>
        <fullName evidence="2">DUF1761 domain-containing protein</fullName>
    </submittedName>
</protein>